<keyword evidence="4" id="KW-1185">Reference proteome</keyword>
<keyword evidence="2" id="KW-0472">Membrane</keyword>
<sequence length="104" mass="11705">MAEKNEESMDTLRNELNTLRDQMETLVKSLGEKGGEASSDMVAKLERELEHYRRMAADKVHKAYEAGSAGIEQVGEQVRRNPVTSLLVAFGAGCALSWLFRQYR</sequence>
<evidence type="ECO:0000313" key="4">
    <source>
        <dbReference type="Proteomes" id="UP000069241"/>
    </source>
</evidence>
<evidence type="ECO:0000256" key="2">
    <source>
        <dbReference type="SAM" id="Phobius"/>
    </source>
</evidence>
<dbReference type="RefSeq" id="WP_008682825.1">
    <property type="nucleotide sequence ID" value="NZ_CP014229.1"/>
</dbReference>
<evidence type="ECO:0000313" key="3">
    <source>
        <dbReference type="EMBL" id="AMD91029.1"/>
    </source>
</evidence>
<gene>
    <name evidence="3" type="ORF">AXF13_13360</name>
</gene>
<feature type="coiled-coil region" evidence="1">
    <location>
        <begin position="2"/>
        <end position="62"/>
    </location>
</feature>
<evidence type="ECO:0008006" key="5">
    <source>
        <dbReference type="Google" id="ProtNLM"/>
    </source>
</evidence>
<dbReference type="EMBL" id="CP014229">
    <property type="protein sequence ID" value="AMD91029.1"/>
    <property type="molecule type" value="Genomic_DNA"/>
</dbReference>
<keyword evidence="2" id="KW-0812">Transmembrane</keyword>
<accession>A0A0X8JLK1</accession>
<dbReference type="STRING" id="44742.AXF13_13360"/>
<proteinExistence type="predicted"/>
<keyword evidence="1" id="KW-0175">Coiled coil</keyword>
<name>A0A0X8JLK1_9BACT</name>
<dbReference type="KEGG" id="dfi:AXF13_13360"/>
<dbReference type="AlphaFoldDB" id="A0A0X8JLK1"/>
<evidence type="ECO:0000256" key="1">
    <source>
        <dbReference type="SAM" id="Coils"/>
    </source>
</evidence>
<protein>
    <recommendedName>
        <fullName evidence="5">DUF883 domain-containing protein</fullName>
    </recommendedName>
</protein>
<keyword evidence="2" id="KW-1133">Transmembrane helix</keyword>
<organism evidence="3 4">
    <name type="scientific">Desulfovibrio fairfieldensis</name>
    <dbReference type="NCBI Taxonomy" id="44742"/>
    <lineage>
        <taxon>Bacteria</taxon>
        <taxon>Pseudomonadati</taxon>
        <taxon>Thermodesulfobacteriota</taxon>
        <taxon>Desulfovibrionia</taxon>
        <taxon>Desulfovibrionales</taxon>
        <taxon>Desulfovibrionaceae</taxon>
        <taxon>Desulfovibrio</taxon>
    </lineage>
</organism>
<dbReference type="Proteomes" id="UP000069241">
    <property type="component" value="Chromosome"/>
</dbReference>
<feature type="transmembrane region" description="Helical" evidence="2">
    <location>
        <begin position="83"/>
        <end position="100"/>
    </location>
</feature>
<reference evidence="4" key="1">
    <citation type="submission" date="2016-02" db="EMBL/GenBank/DDBJ databases">
        <authorList>
            <person name="Holder M.E."/>
            <person name="Ajami N.J."/>
            <person name="Petrosino J.F."/>
        </authorList>
    </citation>
    <scope>NUCLEOTIDE SEQUENCE [LARGE SCALE GENOMIC DNA]</scope>
    <source>
        <strain evidence="4">CCUG 45958</strain>
    </source>
</reference>